<evidence type="ECO:0000313" key="2">
    <source>
        <dbReference type="Proteomes" id="UP001473302"/>
    </source>
</evidence>
<proteinExistence type="predicted"/>
<gene>
    <name evidence="1" type="ORF">MFLAVUS_010029</name>
</gene>
<evidence type="ECO:0000313" key="1">
    <source>
        <dbReference type="EMBL" id="GAA5816500.1"/>
    </source>
</evidence>
<accession>A0ABP9ZBJ6</accession>
<reference evidence="1 2" key="1">
    <citation type="submission" date="2024-04" db="EMBL/GenBank/DDBJ databases">
        <title>genome sequences of Mucor flavus KT1a and Helicostylum pulchrum KT1b strains isolated from the surface of a dry-aged beef.</title>
        <authorList>
            <person name="Toyotome T."/>
            <person name="Hosono M."/>
            <person name="Torimaru M."/>
            <person name="Fukuda K."/>
            <person name="Mikami N."/>
        </authorList>
    </citation>
    <scope>NUCLEOTIDE SEQUENCE [LARGE SCALE GENOMIC DNA]</scope>
    <source>
        <strain evidence="1 2">KT1a</strain>
    </source>
</reference>
<name>A0ABP9ZBJ6_9FUNG</name>
<sequence>MNFTDWENENPFKRQRTKSAWKLRWGWEADRIIYIHQKNESNNELHSTIEYPTGSKRKRESIDPFFFPELLPLRQLSDMMNSTDMVFSDPVLFDPENTEQVGVTHVQPSLIDNLLPRGETVRESPLYRAQLALRHLLAQIELSIKLQESSINNQKITINQLGEVIQNFERLLQETY</sequence>
<organism evidence="1 2">
    <name type="scientific">Mucor flavus</name>
    <dbReference type="NCBI Taxonomy" id="439312"/>
    <lineage>
        <taxon>Eukaryota</taxon>
        <taxon>Fungi</taxon>
        <taxon>Fungi incertae sedis</taxon>
        <taxon>Mucoromycota</taxon>
        <taxon>Mucoromycotina</taxon>
        <taxon>Mucoromycetes</taxon>
        <taxon>Mucorales</taxon>
        <taxon>Mucorineae</taxon>
        <taxon>Mucoraceae</taxon>
        <taxon>Mucor</taxon>
    </lineage>
</organism>
<comment type="caution">
    <text evidence="1">The sequence shown here is derived from an EMBL/GenBank/DDBJ whole genome shotgun (WGS) entry which is preliminary data.</text>
</comment>
<dbReference type="EMBL" id="BAABUK010000032">
    <property type="protein sequence ID" value="GAA5816500.1"/>
    <property type="molecule type" value="Genomic_DNA"/>
</dbReference>
<keyword evidence="2" id="KW-1185">Reference proteome</keyword>
<protein>
    <submittedName>
        <fullName evidence="1">Uncharacterized protein</fullName>
    </submittedName>
</protein>
<dbReference type="Proteomes" id="UP001473302">
    <property type="component" value="Unassembled WGS sequence"/>
</dbReference>